<organism evidence="2 3">
    <name type="scientific">Desulfosporosinus meridiei (strain ATCC BAA-275 / DSM 13257 / KCTC 12902 / NCIMB 13706 / S10)</name>
    <dbReference type="NCBI Taxonomy" id="768704"/>
    <lineage>
        <taxon>Bacteria</taxon>
        <taxon>Bacillati</taxon>
        <taxon>Bacillota</taxon>
        <taxon>Clostridia</taxon>
        <taxon>Eubacteriales</taxon>
        <taxon>Desulfitobacteriaceae</taxon>
        <taxon>Desulfosporosinus</taxon>
    </lineage>
</organism>
<dbReference type="RefSeq" id="WP_014901542.1">
    <property type="nucleotide sequence ID" value="NC_018515.1"/>
</dbReference>
<feature type="domain" description="Methyltransferase type 11" evidence="1">
    <location>
        <begin position="51"/>
        <end position="145"/>
    </location>
</feature>
<sequence>MDMQNRIEKYWEGEASRYSEGIWQEVNSFKKLAWSDLLEHYRPAGNPLRVLDIGTGPGFFTLLTAEMGFNVTAVDCSQNMLLEAQKNLEQLGLHAEFLVMDSHTLPFADNTFDLILCRNLTWTLYDPQTAYREWYRVLKRRGRLLVFDANWSLRLHDPERQASYLEDMAEAERRGIHRPGHVDPQEGERIAKDLFLSSRLRPHWDVGALLEVGFKEIFINTNISDKVWNEDDKVVYRSTPLFLVGGEK</sequence>
<protein>
    <submittedName>
        <fullName evidence="2">Methylase involved in ubiquinone/menaquinone biosynthesis</fullName>
    </submittedName>
</protein>
<reference evidence="2 3" key="1">
    <citation type="journal article" date="2012" name="J. Bacteriol.">
        <title>Complete genome sequences of Desulfosporosinus orientis DSM765T, Desulfosporosinus youngiae DSM17734T, Desulfosporosinus meridiei DSM13257T, and Desulfosporosinus acidiphilus DSM22704T.</title>
        <authorList>
            <person name="Pester M."/>
            <person name="Brambilla E."/>
            <person name="Alazard D."/>
            <person name="Rattei T."/>
            <person name="Weinmaier T."/>
            <person name="Han J."/>
            <person name="Lucas S."/>
            <person name="Lapidus A."/>
            <person name="Cheng J.F."/>
            <person name="Goodwin L."/>
            <person name="Pitluck S."/>
            <person name="Peters L."/>
            <person name="Ovchinnikova G."/>
            <person name="Teshima H."/>
            <person name="Detter J.C."/>
            <person name="Han C.S."/>
            <person name="Tapia R."/>
            <person name="Land M.L."/>
            <person name="Hauser L."/>
            <person name="Kyrpides N.C."/>
            <person name="Ivanova N.N."/>
            <person name="Pagani I."/>
            <person name="Huntmann M."/>
            <person name="Wei C.L."/>
            <person name="Davenport K.W."/>
            <person name="Daligault H."/>
            <person name="Chain P.S."/>
            <person name="Chen A."/>
            <person name="Mavromatis K."/>
            <person name="Markowitz V."/>
            <person name="Szeto E."/>
            <person name="Mikhailova N."/>
            <person name="Pati A."/>
            <person name="Wagner M."/>
            <person name="Woyke T."/>
            <person name="Ollivier B."/>
            <person name="Klenk H.P."/>
            <person name="Spring S."/>
            <person name="Loy A."/>
        </authorList>
    </citation>
    <scope>NUCLEOTIDE SEQUENCE [LARGE SCALE GENOMIC DNA]</scope>
    <source>
        <strain evidence="3">ATCC BAA-275 / DSM 13257 / NCIMB 13706 / S10</strain>
    </source>
</reference>
<evidence type="ECO:0000313" key="2">
    <source>
        <dbReference type="EMBL" id="AFQ42620.1"/>
    </source>
</evidence>
<dbReference type="KEGG" id="dmi:Desmer_0586"/>
<dbReference type="AlphaFoldDB" id="J7IM05"/>
<dbReference type="PANTHER" id="PTHR42912">
    <property type="entry name" value="METHYLTRANSFERASE"/>
    <property type="match status" value="1"/>
</dbReference>
<name>J7IM05_DESMD</name>
<dbReference type="InterPro" id="IPR013216">
    <property type="entry name" value="Methyltransf_11"/>
</dbReference>
<keyword evidence="2" id="KW-0830">Ubiquinone</keyword>
<keyword evidence="3" id="KW-1185">Reference proteome</keyword>
<dbReference type="Pfam" id="PF08241">
    <property type="entry name" value="Methyltransf_11"/>
    <property type="match status" value="1"/>
</dbReference>
<dbReference type="eggNOG" id="COG2226">
    <property type="taxonomic scope" value="Bacteria"/>
</dbReference>
<gene>
    <name evidence="2" type="ordered locus">Desmer_0586</name>
</gene>
<dbReference type="OrthoDB" id="5522265at2"/>
<dbReference type="PANTHER" id="PTHR42912:SF80">
    <property type="entry name" value="METHYLTRANSFERASE DOMAIN-CONTAINING PROTEIN"/>
    <property type="match status" value="1"/>
</dbReference>
<evidence type="ECO:0000313" key="3">
    <source>
        <dbReference type="Proteomes" id="UP000005262"/>
    </source>
</evidence>
<reference evidence="3" key="2">
    <citation type="submission" date="2012-08" db="EMBL/GenBank/DDBJ databases">
        <title>Finished genome of Desulfosporosinus meridiei DSM 13257.</title>
        <authorList>
            <person name="Huntemann M."/>
            <person name="Wei C.-L."/>
            <person name="Han J."/>
            <person name="Detter J.C."/>
            <person name="Han C."/>
            <person name="Davenport K."/>
            <person name="Daligault H."/>
            <person name="Erkkila T."/>
            <person name="Gu W."/>
            <person name="Munk A.C.C."/>
            <person name="Teshima H."/>
            <person name="Xu Y."/>
            <person name="Chain P."/>
            <person name="Tapia R."/>
            <person name="Chen A."/>
            <person name="Krypides N."/>
            <person name="Mavromatis K."/>
            <person name="Markowitz V."/>
            <person name="Szeto E."/>
            <person name="Ivanova N."/>
            <person name="Mikhailova N."/>
            <person name="Ovchinnikova G."/>
            <person name="Pagani I."/>
            <person name="Pati A."/>
            <person name="Goodwin L."/>
            <person name="Peters L."/>
            <person name="Pitluck S."/>
            <person name="Woyke T."/>
            <person name="Pester M."/>
            <person name="Spring S."/>
            <person name="Ollivier B."/>
            <person name="Rattei T."/>
            <person name="Klenk H.-P."/>
            <person name="Wagner M."/>
            <person name="Loy A."/>
        </authorList>
    </citation>
    <scope>NUCLEOTIDE SEQUENCE [LARGE SCALE GENOMIC DNA]</scope>
    <source>
        <strain evidence="3">ATCC BAA-275 / DSM 13257 / NCIMB 13706 / S10</strain>
    </source>
</reference>
<dbReference type="STRING" id="768704.Desmer_0586"/>
<dbReference type="InterPro" id="IPR050508">
    <property type="entry name" value="Methyltransf_Superfamily"/>
</dbReference>
<dbReference type="InterPro" id="IPR029063">
    <property type="entry name" value="SAM-dependent_MTases_sf"/>
</dbReference>
<accession>J7IM05</accession>
<dbReference type="GO" id="GO:0032259">
    <property type="term" value="P:methylation"/>
    <property type="evidence" value="ECO:0007669"/>
    <property type="project" value="UniProtKB-KW"/>
</dbReference>
<dbReference type="SUPFAM" id="SSF53335">
    <property type="entry name" value="S-adenosyl-L-methionine-dependent methyltransferases"/>
    <property type="match status" value="1"/>
</dbReference>
<evidence type="ECO:0000259" key="1">
    <source>
        <dbReference type="Pfam" id="PF08241"/>
    </source>
</evidence>
<keyword evidence="2" id="KW-0808">Transferase</keyword>
<dbReference type="GO" id="GO:0008757">
    <property type="term" value="F:S-adenosylmethionine-dependent methyltransferase activity"/>
    <property type="evidence" value="ECO:0007669"/>
    <property type="project" value="InterPro"/>
</dbReference>
<dbReference type="CDD" id="cd02440">
    <property type="entry name" value="AdoMet_MTases"/>
    <property type="match status" value="1"/>
</dbReference>
<dbReference type="Proteomes" id="UP000005262">
    <property type="component" value="Chromosome"/>
</dbReference>
<dbReference type="EMBL" id="CP003629">
    <property type="protein sequence ID" value="AFQ42620.1"/>
    <property type="molecule type" value="Genomic_DNA"/>
</dbReference>
<keyword evidence="2" id="KW-0489">Methyltransferase</keyword>
<dbReference type="HOGENOM" id="CLU_037990_4_0_9"/>
<dbReference type="Gene3D" id="3.40.50.150">
    <property type="entry name" value="Vaccinia Virus protein VP39"/>
    <property type="match status" value="1"/>
</dbReference>
<proteinExistence type="predicted"/>